<dbReference type="Proteomes" id="UP000271337">
    <property type="component" value="Unassembled WGS sequence"/>
</dbReference>
<reference evidence="1 2" key="1">
    <citation type="journal article" date="2018" name="BMC Genomics">
        <title>Genomic evidence for intraspecific hybridization in a clonal and extremely halotolerant yeast.</title>
        <authorList>
            <person name="Gostincar C."/>
            <person name="Stajich J.E."/>
            <person name="Zupancic J."/>
            <person name="Zalar P."/>
            <person name="Gunde-Cimerman N."/>
        </authorList>
    </citation>
    <scope>NUCLEOTIDE SEQUENCE [LARGE SCALE GENOMIC DNA]</scope>
    <source>
        <strain evidence="1 2">EXF-6669</strain>
    </source>
</reference>
<dbReference type="AlphaFoldDB" id="A0A3M6ZJE3"/>
<comment type="caution">
    <text evidence="1">The sequence shown here is derived from an EMBL/GenBank/DDBJ whole genome shotgun (WGS) entry which is preliminary data.</text>
</comment>
<evidence type="ECO:0000313" key="1">
    <source>
        <dbReference type="EMBL" id="RMY15252.1"/>
    </source>
</evidence>
<gene>
    <name evidence="1" type="ORF">D0867_06883</name>
</gene>
<dbReference type="SUPFAM" id="SSF49899">
    <property type="entry name" value="Concanavalin A-like lectins/glucanases"/>
    <property type="match status" value="1"/>
</dbReference>
<proteinExistence type="predicted"/>
<dbReference type="OrthoDB" id="408373at2759"/>
<sequence length="327" mass="35698">MRGPAHYSGGFRSTTEIWAASSYQVEPESYGTGKEATEQGMMKDSVTGDFVLPMNPGLETLPEQGEGVLAGSDDVIKFASGTALPAQIFHWRLPIPKNYTISPEGQPNSLMVRSSRYNLTSFDGDSTCGLGQTFVARRQAHSRFLFRVDVEYDGPVTQEENKVGITAPQGQSQNFDIGVVMLKTNSSSSEAGSVQPHIQFRGISETTYRLPSRFKYVDEIFPLPEHLCHGQKLCLQVEAVKTTHYAFSAGLGGMEGETEMTKYGYTRGNYLIPFYSDVVVGPYATSNGKVGEGAFKTYISRSPGDIRGWSKSGSYPRINSPCVGTEG</sequence>
<dbReference type="VEuPathDB" id="FungiDB:BTJ68_13401"/>
<dbReference type="Gene3D" id="2.60.120.200">
    <property type="match status" value="1"/>
</dbReference>
<accession>A0A3M6ZJE3</accession>
<name>A0A3M6ZJE3_HORWE</name>
<protein>
    <submittedName>
        <fullName evidence="1">Uncharacterized protein</fullName>
    </submittedName>
</protein>
<evidence type="ECO:0000313" key="2">
    <source>
        <dbReference type="Proteomes" id="UP000271337"/>
    </source>
</evidence>
<organism evidence="1 2">
    <name type="scientific">Hortaea werneckii</name>
    <name type="common">Black yeast</name>
    <name type="synonym">Cladosporium werneckii</name>
    <dbReference type="NCBI Taxonomy" id="91943"/>
    <lineage>
        <taxon>Eukaryota</taxon>
        <taxon>Fungi</taxon>
        <taxon>Dikarya</taxon>
        <taxon>Ascomycota</taxon>
        <taxon>Pezizomycotina</taxon>
        <taxon>Dothideomycetes</taxon>
        <taxon>Dothideomycetidae</taxon>
        <taxon>Mycosphaerellales</taxon>
        <taxon>Teratosphaeriaceae</taxon>
        <taxon>Hortaea</taxon>
    </lineage>
</organism>
<dbReference type="EMBL" id="QWIL01000690">
    <property type="protein sequence ID" value="RMY15252.1"/>
    <property type="molecule type" value="Genomic_DNA"/>
</dbReference>
<dbReference type="InterPro" id="IPR013320">
    <property type="entry name" value="ConA-like_dom_sf"/>
</dbReference>